<name>A0A1F7UKI3_9BACT</name>
<dbReference type="SUPFAM" id="SSF53335">
    <property type="entry name" value="S-adenosyl-L-methionine-dependent methyltransferases"/>
    <property type="match status" value="1"/>
</dbReference>
<evidence type="ECO:0000313" key="1">
    <source>
        <dbReference type="EMBL" id="OGL78208.1"/>
    </source>
</evidence>
<evidence type="ECO:0008006" key="3">
    <source>
        <dbReference type="Google" id="ProtNLM"/>
    </source>
</evidence>
<reference evidence="1 2" key="1">
    <citation type="journal article" date="2016" name="Nat. Commun.">
        <title>Thousands of microbial genomes shed light on interconnected biogeochemical processes in an aquifer system.</title>
        <authorList>
            <person name="Anantharaman K."/>
            <person name="Brown C.T."/>
            <person name="Hug L.A."/>
            <person name="Sharon I."/>
            <person name="Castelle C.J."/>
            <person name="Probst A.J."/>
            <person name="Thomas B.C."/>
            <person name="Singh A."/>
            <person name="Wilkins M.J."/>
            <person name="Karaoz U."/>
            <person name="Brodie E.L."/>
            <person name="Williams K.H."/>
            <person name="Hubbard S.S."/>
            <person name="Banfield J.F."/>
        </authorList>
    </citation>
    <scope>NUCLEOTIDE SEQUENCE [LARGE SCALE GENOMIC DNA]</scope>
</reference>
<protein>
    <recommendedName>
        <fullName evidence="3">Methyltransferase type 11 domain-containing protein</fullName>
    </recommendedName>
</protein>
<dbReference type="AlphaFoldDB" id="A0A1F7UKI3"/>
<dbReference type="InterPro" id="IPR029063">
    <property type="entry name" value="SAM-dependent_MTases_sf"/>
</dbReference>
<dbReference type="EMBL" id="MGEH01000036">
    <property type="protein sequence ID" value="OGL78208.1"/>
    <property type="molecule type" value="Genomic_DNA"/>
</dbReference>
<organism evidence="1 2">
    <name type="scientific">Candidatus Uhrbacteria bacterium RIFCSPHIGHO2_12_FULL_60_25</name>
    <dbReference type="NCBI Taxonomy" id="1802399"/>
    <lineage>
        <taxon>Bacteria</taxon>
        <taxon>Candidatus Uhriibacteriota</taxon>
    </lineage>
</organism>
<evidence type="ECO:0000313" key="2">
    <source>
        <dbReference type="Proteomes" id="UP000176603"/>
    </source>
</evidence>
<proteinExistence type="predicted"/>
<comment type="caution">
    <text evidence="1">The sequence shown here is derived from an EMBL/GenBank/DDBJ whole genome shotgun (WGS) entry which is preliminary data.</text>
</comment>
<dbReference type="Proteomes" id="UP000176603">
    <property type="component" value="Unassembled WGS sequence"/>
</dbReference>
<dbReference type="Gene3D" id="3.40.50.150">
    <property type="entry name" value="Vaccinia Virus protein VP39"/>
    <property type="match status" value="1"/>
</dbReference>
<accession>A0A1F7UKI3</accession>
<sequence>MLRTLTASVTAQGRGARKRFEPIYGDVLDATVLGRRRFQAVVIQAVIHLFPQRNALETVRRLCMRIRRGGYLWIATTVGQEAPEGFYIDANWRRPARLGNPNASFRAFHTRGAFLALVERSEMLVVREIENIDAERDHRRRWLVVVARRL</sequence>
<gene>
    <name evidence="1" type="ORF">A3E39_03050</name>
</gene>